<dbReference type="AlphaFoldDB" id="A0A484KL15"/>
<gene>
    <name evidence="1" type="ORF">CCAM_LOCUS7224</name>
</gene>
<sequence>MWRWGKPKCCNGCFLIILIRSFASYVFVGVDGFLAELGAGGNTSTISAMVVEVIEDLKLMEKKLMFTCSLKELLGNSMMCLEGEFSRGQLWSIQPKALS</sequence>
<dbReference type="EMBL" id="OOIL02000462">
    <property type="protein sequence ID" value="VFQ65448.1"/>
    <property type="molecule type" value="Genomic_DNA"/>
</dbReference>
<protein>
    <submittedName>
        <fullName evidence="1">Uncharacterized protein</fullName>
    </submittedName>
</protein>
<keyword evidence="2" id="KW-1185">Reference proteome</keyword>
<accession>A0A484KL15</accession>
<organism evidence="1 2">
    <name type="scientific">Cuscuta campestris</name>
    <dbReference type="NCBI Taxonomy" id="132261"/>
    <lineage>
        <taxon>Eukaryota</taxon>
        <taxon>Viridiplantae</taxon>
        <taxon>Streptophyta</taxon>
        <taxon>Embryophyta</taxon>
        <taxon>Tracheophyta</taxon>
        <taxon>Spermatophyta</taxon>
        <taxon>Magnoliopsida</taxon>
        <taxon>eudicotyledons</taxon>
        <taxon>Gunneridae</taxon>
        <taxon>Pentapetalae</taxon>
        <taxon>asterids</taxon>
        <taxon>lamiids</taxon>
        <taxon>Solanales</taxon>
        <taxon>Convolvulaceae</taxon>
        <taxon>Cuscuteae</taxon>
        <taxon>Cuscuta</taxon>
        <taxon>Cuscuta subgen. Grammica</taxon>
        <taxon>Cuscuta sect. Cleistogrammica</taxon>
    </lineage>
</organism>
<reference evidence="1 2" key="1">
    <citation type="submission" date="2018-04" db="EMBL/GenBank/DDBJ databases">
        <authorList>
            <person name="Vogel A."/>
        </authorList>
    </citation>
    <scope>NUCLEOTIDE SEQUENCE [LARGE SCALE GENOMIC DNA]</scope>
</reference>
<dbReference type="Proteomes" id="UP000595140">
    <property type="component" value="Unassembled WGS sequence"/>
</dbReference>
<evidence type="ECO:0000313" key="2">
    <source>
        <dbReference type="Proteomes" id="UP000595140"/>
    </source>
</evidence>
<proteinExistence type="predicted"/>
<evidence type="ECO:0000313" key="1">
    <source>
        <dbReference type="EMBL" id="VFQ65448.1"/>
    </source>
</evidence>
<name>A0A484KL15_9ASTE</name>